<dbReference type="EMBL" id="CP003122">
    <property type="protein sequence ID" value="AFJ25401.1"/>
    <property type="molecule type" value="Genomic_DNA"/>
</dbReference>
<evidence type="ECO:0000256" key="1">
    <source>
        <dbReference type="SAM" id="Phobius"/>
    </source>
</evidence>
<dbReference type="InterPro" id="IPR010738">
    <property type="entry name" value="DUF1310"/>
</dbReference>
<protein>
    <recommendedName>
        <fullName evidence="4">DUF1310 family protein</fullName>
    </recommendedName>
</protein>
<proteinExistence type="predicted"/>
<evidence type="ECO:0000313" key="2">
    <source>
        <dbReference type="EMBL" id="AFJ25401.1"/>
    </source>
</evidence>
<dbReference type="PATRIC" id="fig|1114965.3.peg.370"/>
<name>I1ZK27_STRPA</name>
<organism evidence="2 3">
    <name type="scientific">Streptococcus parasanguinis FW213</name>
    <dbReference type="NCBI Taxonomy" id="1114965"/>
    <lineage>
        <taxon>Bacteria</taxon>
        <taxon>Bacillati</taxon>
        <taxon>Bacillota</taxon>
        <taxon>Bacilli</taxon>
        <taxon>Lactobacillales</taxon>
        <taxon>Streptococcaceae</taxon>
        <taxon>Streptococcus</taxon>
    </lineage>
</organism>
<feature type="transmembrane region" description="Helical" evidence="1">
    <location>
        <begin position="12"/>
        <end position="32"/>
    </location>
</feature>
<keyword evidence="1" id="KW-0812">Transmembrane</keyword>
<keyword evidence="1" id="KW-1133">Transmembrane helix</keyword>
<dbReference type="AlphaFoldDB" id="I1ZK27"/>
<evidence type="ECO:0008006" key="4">
    <source>
        <dbReference type="Google" id="ProtNLM"/>
    </source>
</evidence>
<feature type="transmembrane region" description="Helical" evidence="1">
    <location>
        <begin position="53"/>
        <end position="73"/>
    </location>
</feature>
<accession>I1ZK27</accession>
<sequence length="178" mass="20294">MIGPSMLHQYVVLVTFWQCFLTKVTFQTLMEFCIINFKKTRERNGKKMKKSKLIVLIMIVFSLSLGGCSFFNGQSAKKQEMIQIAESQKMKVAIENMLKDIDPEALTPQGKIHSYKILENQLEYNPMGGMNVYLEVNNDEKLTIDTTVHMEDSGEFEAGSYGISAELSRLLRGDEYGK</sequence>
<gene>
    <name evidence="2" type="ORF">Spaf_0384</name>
</gene>
<dbReference type="Pfam" id="PF07006">
    <property type="entry name" value="DUF1310"/>
    <property type="match status" value="1"/>
</dbReference>
<evidence type="ECO:0000313" key="3">
    <source>
        <dbReference type="Proteomes" id="UP000002865"/>
    </source>
</evidence>
<dbReference type="HOGENOM" id="CLU_107589_1_0_9"/>
<dbReference type="STRING" id="1114965.Spaf_0384"/>
<dbReference type="KEGG" id="scf:Spaf_0384"/>
<keyword evidence="1" id="KW-0472">Membrane</keyword>
<dbReference type="PaxDb" id="1114965-Spaf_0384"/>
<dbReference type="Proteomes" id="UP000002865">
    <property type="component" value="Chromosome"/>
</dbReference>
<reference evidence="2 3" key="1">
    <citation type="journal article" date="2012" name="PLoS ONE">
        <title>Complete Genome and Transcriptomes of Streptococcus parasanguinis FW213: Phylogenic Relations and Potential Virulence Mechanisms.</title>
        <authorList>
            <person name="Geng J."/>
            <person name="Chiu C.H."/>
            <person name="Tang P."/>
            <person name="Chen Y."/>
            <person name="Shieh H.R."/>
            <person name="Hu S."/>
            <person name="Chen Y.Y."/>
        </authorList>
    </citation>
    <scope>NUCLEOTIDE SEQUENCE [LARGE SCALE GENOMIC DNA]</scope>
    <source>
        <strain evidence="2 3">FW213</strain>
    </source>
</reference>